<dbReference type="Proteomes" id="UP001165065">
    <property type="component" value="Unassembled WGS sequence"/>
</dbReference>
<evidence type="ECO:0000256" key="1">
    <source>
        <dbReference type="SAM" id="MobiDB-lite"/>
    </source>
</evidence>
<name>A0A9W7G543_9STRA</name>
<dbReference type="OrthoDB" id="41148at2759"/>
<keyword evidence="4" id="KW-1185">Reference proteome</keyword>
<proteinExistence type="predicted"/>
<gene>
    <name evidence="3" type="ORF">TrCOL_g1567</name>
</gene>
<feature type="region of interest" description="Disordered" evidence="1">
    <location>
        <begin position="109"/>
        <end position="139"/>
    </location>
</feature>
<feature type="region of interest" description="Disordered" evidence="1">
    <location>
        <begin position="373"/>
        <end position="398"/>
    </location>
</feature>
<dbReference type="AlphaFoldDB" id="A0A9W7G543"/>
<evidence type="ECO:0000313" key="4">
    <source>
        <dbReference type="Proteomes" id="UP001165065"/>
    </source>
</evidence>
<dbReference type="InterPro" id="IPR016135">
    <property type="entry name" value="UBQ-conjugating_enzyme/RWD"/>
</dbReference>
<evidence type="ECO:0000313" key="3">
    <source>
        <dbReference type="EMBL" id="GMI33789.1"/>
    </source>
</evidence>
<dbReference type="InterPro" id="IPR006575">
    <property type="entry name" value="RWD_dom"/>
</dbReference>
<protein>
    <recommendedName>
        <fullName evidence="2">RWD domain-containing protein</fullName>
    </recommendedName>
</protein>
<feature type="compositionally biased region" description="Low complexity" evidence="1">
    <location>
        <begin position="118"/>
        <end position="132"/>
    </location>
</feature>
<sequence>MCYRSVGGVAEQEQQQQSSTSAGIVVIFSLKSKSRHSGDTLIEVLLNCKIPPNYPFSPPLITLTSPPSALSEYTPNTPVPLSLHWTPSLTLTSAVVDVGVRVKEALLSGEPITHESNTTMSPSSQATSSLSPTPQPPVDVSKLRVGDVVLANLIPQEYEKYPVECLRRPDFISSSRRRSSSSKASSMFSSMVTAARGVKKGVLEDSYLYVGGDTILEVSTPKFGNGSTVDVVLPITTLSKLKFRRGESVSFTFKGNSTSPLIYLARDSESIVRLVKQTMSHKGVIGKHLKPSQVREVERAVELVTLIQVKEASLDGGKPPSLQLVEEIMDLYRRAIETFVGLGDERYKGVKEAMVKFLGRGDVVRALDGGRIKGVTNDTLSDDESDGEEEEGEGGGMEGKVRDTVKMVEDTVKNAENIKTPEKKSPSPNTKPVFTPRVRKTPKASTPKGELLVRSPKFDVVYIGSSTSDLGSDDDCDVVNGVNGGAEGDELDFDELMKSVDDIVTEIGSEIGKVGEEGTNKGGDTDTDVESIEGELKEELKDIIKTLDEGINEIDGIDI</sequence>
<dbReference type="Pfam" id="PF05773">
    <property type="entry name" value="RWD"/>
    <property type="match status" value="1"/>
</dbReference>
<dbReference type="CDD" id="cd00195">
    <property type="entry name" value="UBCc_UEV"/>
    <property type="match status" value="1"/>
</dbReference>
<organism evidence="3 4">
    <name type="scientific">Triparma columacea</name>
    <dbReference type="NCBI Taxonomy" id="722753"/>
    <lineage>
        <taxon>Eukaryota</taxon>
        <taxon>Sar</taxon>
        <taxon>Stramenopiles</taxon>
        <taxon>Ochrophyta</taxon>
        <taxon>Bolidophyceae</taxon>
        <taxon>Parmales</taxon>
        <taxon>Triparmaceae</taxon>
        <taxon>Triparma</taxon>
    </lineage>
</organism>
<dbReference type="SUPFAM" id="SSF54495">
    <property type="entry name" value="UBC-like"/>
    <property type="match status" value="1"/>
</dbReference>
<dbReference type="EMBL" id="BRYA01000035">
    <property type="protein sequence ID" value="GMI33789.1"/>
    <property type="molecule type" value="Genomic_DNA"/>
</dbReference>
<feature type="compositionally biased region" description="Acidic residues" evidence="1">
    <location>
        <begin position="380"/>
        <end position="393"/>
    </location>
</feature>
<comment type="caution">
    <text evidence="3">The sequence shown here is derived from an EMBL/GenBank/DDBJ whole genome shotgun (WGS) entry which is preliminary data.</text>
</comment>
<evidence type="ECO:0000259" key="2">
    <source>
        <dbReference type="Pfam" id="PF05773"/>
    </source>
</evidence>
<feature type="region of interest" description="Disordered" evidence="1">
    <location>
        <begin position="418"/>
        <end position="449"/>
    </location>
</feature>
<feature type="domain" description="RWD" evidence="2">
    <location>
        <begin position="18"/>
        <end position="70"/>
    </location>
</feature>
<accession>A0A9W7G543</accession>
<reference evidence="4" key="1">
    <citation type="journal article" date="2023" name="Commun. Biol.">
        <title>Genome analysis of Parmales, the sister group of diatoms, reveals the evolutionary specialization of diatoms from phago-mixotrophs to photoautotrophs.</title>
        <authorList>
            <person name="Ban H."/>
            <person name="Sato S."/>
            <person name="Yoshikawa S."/>
            <person name="Yamada K."/>
            <person name="Nakamura Y."/>
            <person name="Ichinomiya M."/>
            <person name="Sato N."/>
            <person name="Blanc-Mathieu R."/>
            <person name="Endo H."/>
            <person name="Kuwata A."/>
            <person name="Ogata H."/>
        </authorList>
    </citation>
    <scope>NUCLEOTIDE SEQUENCE [LARGE SCALE GENOMIC DNA]</scope>
</reference>